<gene>
    <name evidence="3" type="ORF">EDD18DRAFT_1436517</name>
</gene>
<keyword evidence="2" id="KW-0472">Membrane</keyword>
<dbReference type="Proteomes" id="UP001175228">
    <property type="component" value="Unassembled WGS sequence"/>
</dbReference>
<sequence>MTSVTADKPQGDDSPICTKITKIGELIDTINKYEARILNLAGVGPELAEAHKYQDHMEEVQQWLEDILCGITEVMKQANGNPLLIIVIVAVIVIITGSRDHLNIISAQCIDIMGTHRGKRQVVLEDKAVSCELEESWGSLEGDDTGSLVGTILRDARGCLATVRGARVGMIPVAAMVLAIVMPPSPGAPPVSPRDESAWLGLGSLLVPGTTESDESLWKKKYPNLRVGWRELEAIDPFFPHRYWTDNEATGKLYSGGIYLYQHEQQATTPARKKISEVKAWLDSQVGEYMKKVTKEFNEKWVYPGYEEDELFQAQKKQIQQKFNKHHKATVAVVTNNLVGNPAVLMKKKILLFNLKPVQQLCAVQIYSQCYFPTHVWPYVNQTLKANMQPLGHRAKLNLSNHIMAKQFEAEMDAIKEKILAAMEEVHEEILEVEAKQSPADYLEAIDQAPALLQCLLFHIGETTHGHNFLDEYAAFSMDPDDPASQCQMFDESIIVPYGHFLKTLFSPQMRAHLQQCHMEDPHLPLNRLPLLPDPHNEAELEDEVEDEGGPGAPFIEEGAGASSNEGSTAAVAHISTIQSTKWKQYHIEEDDTRVNSEVRASKHACWLPSALGYLTDPALGLEWQEFLVKWQDLEGHMSQVAGHSPGKGHMGALSSRPSVLSLWLTNWHYNIYPNPLVSFSTELCKWWNAMQPIWHQNKAGILLLPVYNRSLQKNLWKGGQNRMVTILIGLMWWGQGTLEAEDRVLWKEMVADIDKCIQNIYTIYLPSSRLADRSVIQPFLASDDAELFRKGWARVGVDTITSNGAMGTTTSKVFGN</sequence>
<dbReference type="EMBL" id="JAUEPU010000075">
    <property type="protein sequence ID" value="KAK0481070.1"/>
    <property type="molecule type" value="Genomic_DNA"/>
</dbReference>
<accession>A0AA39PBY8</accession>
<evidence type="ECO:0000313" key="3">
    <source>
        <dbReference type="EMBL" id="KAK0481070.1"/>
    </source>
</evidence>
<keyword evidence="1" id="KW-0175">Coiled coil</keyword>
<organism evidence="3 4">
    <name type="scientific">Armillaria luteobubalina</name>
    <dbReference type="NCBI Taxonomy" id="153913"/>
    <lineage>
        <taxon>Eukaryota</taxon>
        <taxon>Fungi</taxon>
        <taxon>Dikarya</taxon>
        <taxon>Basidiomycota</taxon>
        <taxon>Agaricomycotina</taxon>
        <taxon>Agaricomycetes</taxon>
        <taxon>Agaricomycetidae</taxon>
        <taxon>Agaricales</taxon>
        <taxon>Marasmiineae</taxon>
        <taxon>Physalacriaceae</taxon>
        <taxon>Armillaria</taxon>
    </lineage>
</organism>
<keyword evidence="4" id="KW-1185">Reference proteome</keyword>
<comment type="caution">
    <text evidence="3">The sequence shown here is derived from an EMBL/GenBank/DDBJ whole genome shotgun (WGS) entry which is preliminary data.</text>
</comment>
<keyword evidence="2" id="KW-1133">Transmembrane helix</keyword>
<reference evidence="3" key="1">
    <citation type="submission" date="2023-06" db="EMBL/GenBank/DDBJ databases">
        <authorList>
            <consortium name="Lawrence Berkeley National Laboratory"/>
            <person name="Ahrendt S."/>
            <person name="Sahu N."/>
            <person name="Indic B."/>
            <person name="Wong-Bajracharya J."/>
            <person name="Merenyi Z."/>
            <person name="Ke H.-M."/>
            <person name="Monk M."/>
            <person name="Kocsube S."/>
            <person name="Drula E."/>
            <person name="Lipzen A."/>
            <person name="Balint B."/>
            <person name="Henrissat B."/>
            <person name="Andreopoulos B."/>
            <person name="Martin F.M."/>
            <person name="Harder C.B."/>
            <person name="Rigling D."/>
            <person name="Ford K.L."/>
            <person name="Foster G.D."/>
            <person name="Pangilinan J."/>
            <person name="Papanicolaou A."/>
            <person name="Barry K."/>
            <person name="LaButti K."/>
            <person name="Viragh M."/>
            <person name="Koriabine M."/>
            <person name="Yan M."/>
            <person name="Riley R."/>
            <person name="Champramary S."/>
            <person name="Plett K.L."/>
            <person name="Tsai I.J."/>
            <person name="Slot J."/>
            <person name="Sipos G."/>
            <person name="Plett J."/>
            <person name="Nagy L.G."/>
            <person name="Grigoriev I.V."/>
        </authorList>
    </citation>
    <scope>NUCLEOTIDE SEQUENCE</scope>
    <source>
        <strain evidence="3">HWK02</strain>
    </source>
</reference>
<keyword evidence="2" id="KW-0812">Transmembrane</keyword>
<evidence type="ECO:0000313" key="4">
    <source>
        <dbReference type="Proteomes" id="UP001175228"/>
    </source>
</evidence>
<protein>
    <submittedName>
        <fullName evidence="3">Uncharacterized protein</fullName>
    </submittedName>
</protein>
<dbReference type="AlphaFoldDB" id="A0AA39PBY8"/>
<feature type="transmembrane region" description="Helical" evidence="2">
    <location>
        <begin position="81"/>
        <end position="98"/>
    </location>
</feature>
<feature type="coiled-coil region" evidence="1">
    <location>
        <begin position="405"/>
        <end position="436"/>
    </location>
</feature>
<evidence type="ECO:0000256" key="2">
    <source>
        <dbReference type="SAM" id="Phobius"/>
    </source>
</evidence>
<evidence type="ECO:0000256" key="1">
    <source>
        <dbReference type="SAM" id="Coils"/>
    </source>
</evidence>
<name>A0AA39PBY8_9AGAR</name>
<proteinExistence type="predicted"/>